<sequence>MPTKEHHSNSSKVYLPKLSAESLNNQSHFQHNYLQEYLFKQHKQNEQLMTLWYKFQEDLIEKQKKHLQHFNEIDSKLELNDSATKELLTKITDLDNETSTIEAQLDTLILLAEEQKELTREESLRQTALFDQLTFQEKDISMISNKMEEFNQLAADVKTKITETETNYQHIAEKLDLHEIFQQTLLESMKETTGSVNKISRQLDHLKEVIFERVHYLAEKIENNIKSISQPIQRFFVSSEKDETIKK</sequence>
<dbReference type="AlphaFoldDB" id="A0A0J1IGK6"/>
<dbReference type="PATRIC" id="fig|1397.4.peg.1542"/>
<dbReference type="Proteomes" id="UP000036045">
    <property type="component" value="Unassembled WGS sequence"/>
</dbReference>
<gene>
    <name evidence="1" type="ORF">ABW02_16710</name>
</gene>
<reference evidence="1 2" key="1">
    <citation type="submission" date="2015-05" db="EMBL/GenBank/DDBJ databases">
        <title>Whole genome sequence and identification of bacterial endophytes from Costus igneus.</title>
        <authorList>
            <person name="Lee Y.P."/>
            <person name="Gan H.M."/>
            <person name="Eng W."/>
            <person name="Wheatley M.S."/>
            <person name="Caraballo A."/>
            <person name="Polter S."/>
            <person name="Savka M.A."/>
            <person name="Hudson A.O."/>
        </authorList>
    </citation>
    <scope>NUCLEOTIDE SEQUENCE [LARGE SCALE GENOMIC DNA]</scope>
    <source>
        <strain evidence="1 2">RIT379</strain>
    </source>
</reference>
<organism evidence="1 2">
    <name type="scientific">Niallia circulans</name>
    <name type="common">Bacillus circulans</name>
    <dbReference type="NCBI Taxonomy" id="1397"/>
    <lineage>
        <taxon>Bacteria</taxon>
        <taxon>Bacillati</taxon>
        <taxon>Bacillota</taxon>
        <taxon>Bacilli</taxon>
        <taxon>Bacillales</taxon>
        <taxon>Bacillaceae</taxon>
        <taxon>Niallia</taxon>
    </lineage>
</organism>
<dbReference type="OrthoDB" id="2927922at2"/>
<dbReference type="EMBL" id="LDPH01000018">
    <property type="protein sequence ID" value="KLV25078.1"/>
    <property type="molecule type" value="Genomic_DNA"/>
</dbReference>
<keyword evidence="2" id="KW-1185">Reference proteome</keyword>
<protein>
    <submittedName>
        <fullName evidence="1">Uncharacterized protein</fullName>
    </submittedName>
</protein>
<name>A0A0J1IGK6_NIACI</name>
<evidence type="ECO:0000313" key="2">
    <source>
        <dbReference type="Proteomes" id="UP000036045"/>
    </source>
</evidence>
<evidence type="ECO:0000313" key="1">
    <source>
        <dbReference type="EMBL" id="KLV25078.1"/>
    </source>
</evidence>
<accession>A0A0J1IGK6</accession>
<dbReference type="RefSeq" id="WP_047943418.1">
    <property type="nucleotide sequence ID" value="NZ_JAMAUJ010000001.1"/>
</dbReference>
<comment type="caution">
    <text evidence="1">The sequence shown here is derived from an EMBL/GenBank/DDBJ whole genome shotgun (WGS) entry which is preliminary data.</text>
</comment>
<proteinExistence type="predicted"/>